<sequence>MTAPPPSAAPHEPRTGPAPASSRADRPAAGPRGRERVLDATLALLAEAGYGRVTVEGVAAASRVHKSTLYRWWPDKAALVADALASRLDAGPVPDTGTTRGDLAAWLEGTIANYTATPAGAAMPALIADLAGRPGALDAFRAAFLTERRANCATLLHRGIARGDLPADTDVDLFMDALAGAVFYRQLVTGLPIDRDLPHRLLRLLGL</sequence>
<evidence type="ECO:0000259" key="6">
    <source>
        <dbReference type="PROSITE" id="PS50977"/>
    </source>
</evidence>
<dbReference type="InterPro" id="IPR001647">
    <property type="entry name" value="HTH_TetR"/>
</dbReference>
<dbReference type="Gene3D" id="1.10.357.10">
    <property type="entry name" value="Tetracycline Repressor, domain 2"/>
    <property type="match status" value="1"/>
</dbReference>
<keyword evidence="8" id="KW-1185">Reference proteome</keyword>
<dbReference type="PROSITE" id="PS50977">
    <property type="entry name" value="HTH_TETR_2"/>
    <property type="match status" value="1"/>
</dbReference>
<dbReference type="InterPro" id="IPR009057">
    <property type="entry name" value="Homeodomain-like_sf"/>
</dbReference>
<dbReference type="SUPFAM" id="SSF48498">
    <property type="entry name" value="Tetracyclin repressor-like, C-terminal domain"/>
    <property type="match status" value="1"/>
</dbReference>
<evidence type="ECO:0000313" key="8">
    <source>
        <dbReference type="Proteomes" id="UP000249340"/>
    </source>
</evidence>
<dbReference type="PANTHER" id="PTHR30055:SF148">
    <property type="entry name" value="TETR-FAMILY TRANSCRIPTIONAL REGULATOR"/>
    <property type="match status" value="1"/>
</dbReference>
<dbReference type="Pfam" id="PF16859">
    <property type="entry name" value="TetR_C_11"/>
    <property type="match status" value="1"/>
</dbReference>
<evidence type="ECO:0000313" key="7">
    <source>
        <dbReference type="EMBL" id="AXI80854.1"/>
    </source>
</evidence>
<organism evidence="7 8">
    <name type="scientific">Peterkaempfera bronchialis</name>
    <dbReference type="NCBI Taxonomy" id="2126346"/>
    <lineage>
        <taxon>Bacteria</taxon>
        <taxon>Bacillati</taxon>
        <taxon>Actinomycetota</taxon>
        <taxon>Actinomycetes</taxon>
        <taxon>Kitasatosporales</taxon>
        <taxon>Streptomycetaceae</taxon>
        <taxon>Peterkaempfera</taxon>
    </lineage>
</organism>
<keyword evidence="1" id="KW-0805">Transcription regulation</keyword>
<feature type="compositionally biased region" description="Low complexity" evidence="5">
    <location>
        <begin position="17"/>
        <end position="31"/>
    </location>
</feature>
<evidence type="ECO:0000256" key="1">
    <source>
        <dbReference type="ARBA" id="ARBA00023015"/>
    </source>
</evidence>
<dbReference type="Pfam" id="PF00440">
    <property type="entry name" value="TetR_N"/>
    <property type="match status" value="1"/>
</dbReference>
<gene>
    <name evidence="7" type="ORF">C7M71_029230</name>
</gene>
<dbReference type="Gene3D" id="1.10.10.60">
    <property type="entry name" value="Homeodomain-like"/>
    <property type="match status" value="1"/>
</dbReference>
<evidence type="ECO:0000256" key="4">
    <source>
        <dbReference type="PROSITE-ProRule" id="PRU00335"/>
    </source>
</evidence>
<keyword evidence="3" id="KW-0804">Transcription</keyword>
<feature type="DNA-binding region" description="H-T-H motif" evidence="4">
    <location>
        <begin position="54"/>
        <end position="73"/>
    </location>
</feature>
<dbReference type="InterPro" id="IPR050109">
    <property type="entry name" value="HTH-type_TetR-like_transc_reg"/>
</dbReference>
<accession>A0A345T4E9</accession>
<dbReference type="GO" id="GO:0003700">
    <property type="term" value="F:DNA-binding transcription factor activity"/>
    <property type="evidence" value="ECO:0007669"/>
    <property type="project" value="TreeGrafter"/>
</dbReference>
<dbReference type="AlphaFoldDB" id="A0A345T4E9"/>
<dbReference type="InterPro" id="IPR011075">
    <property type="entry name" value="TetR_C"/>
</dbReference>
<dbReference type="RefSeq" id="WP_111492085.1">
    <property type="nucleotide sequence ID" value="NZ_CP031264.1"/>
</dbReference>
<dbReference type="KEGG" id="stri:C7M71_029230"/>
<dbReference type="SUPFAM" id="SSF46689">
    <property type="entry name" value="Homeodomain-like"/>
    <property type="match status" value="1"/>
</dbReference>
<proteinExistence type="predicted"/>
<protein>
    <submittedName>
        <fullName evidence="7">TetR/AcrR family transcriptional regulator</fullName>
    </submittedName>
</protein>
<name>A0A345T4E9_9ACTN</name>
<evidence type="ECO:0000256" key="2">
    <source>
        <dbReference type="ARBA" id="ARBA00023125"/>
    </source>
</evidence>
<evidence type="ECO:0000256" key="5">
    <source>
        <dbReference type="SAM" id="MobiDB-lite"/>
    </source>
</evidence>
<keyword evidence="2 4" id="KW-0238">DNA-binding</keyword>
<dbReference type="Proteomes" id="UP000249340">
    <property type="component" value="Chromosome"/>
</dbReference>
<feature type="domain" description="HTH tetR-type" evidence="6">
    <location>
        <begin position="31"/>
        <end position="91"/>
    </location>
</feature>
<dbReference type="PANTHER" id="PTHR30055">
    <property type="entry name" value="HTH-TYPE TRANSCRIPTIONAL REGULATOR RUTR"/>
    <property type="match status" value="1"/>
</dbReference>
<evidence type="ECO:0000256" key="3">
    <source>
        <dbReference type="ARBA" id="ARBA00023163"/>
    </source>
</evidence>
<feature type="region of interest" description="Disordered" evidence="5">
    <location>
        <begin position="1"/>
        <end position="33"/>
    </location>
</feature>
<dbReference type="EMBL" id="CP031264">
    <property type="protein sequence ID" value="AXI80854.1"/>
    <property type="molecule type" value="Genomic_DNA"/>
</dbReference>
<dbReference type="InterPro" id="IPR036271">
    <property type="entry name" value="Tet_transcr_reg_TetR-rel_C_sf"/>
</dbReference>
<dbReference type="GO" id="GO:0000976">
    <property type="term" value="F:transcription cis-regulatory region binding"/>
    <property type="evidence" value="ECO:0007669"/>
    <property type="project" value="TreeGrafter"/>
</dbReference>
<dbReference type="PRINTS" id="PR00455">
    <property type="entry name" value="HTHTETR"/>
</dbReference>
<dbReference type="OrthoDB" id="9796019at2"/>
<reference evidence="8" key="1">
    <citation type="submission" date="2018-07" db="EMBL/GenBank/DDBJ databases">
        <title>Streptacidiphilus bronchialis DSM 106435 chromosome.</title>
        <authorList>
            <person name="Batra D."/>
            <person name="Gulvik C.A."/>
        </authorList>
    </citation>
    <scope>NUCLEOTIDE SEQUENCE [LARGE SCALE GENOMIC DNA]</scope>
    <source>
        <strain evidence="8">DSM 106435</strain>
    </source>
</reference>